<evidence type="ECO:0000256" key="1">
    <source>
        <dbReference type="SAM" id="SignalP"/>
    </source>
</evidence>
<dbReference type="EMBL" id="FNMV01000002">
    <property type="protein sequence ID" value="SDW30932.1"/>
    <property type="molecule type" value="Genomic_DNA"/>
</dbReference>
<feature type="chain" id="PRO_5011513028" description="YD repeat-containing protein" evidence="1">
    <location>
        <begin position="18"/>
        <end position="281"/>
    </location>
</feature>
<keyword evidence="3" id="KW-1185">Reference proteome</keyword>
<protein>
    <recommendedName>
        <fullName evidence="4">YD repeat-containing protein</fullName>
    </recommendedName>
</protein>
<evidence type="ECO:0000313" key="2">
    <source>
        <dbReference type="EMBL" id="SDW30932.1"/>
    </source>
</evidence>
<proteinExistence type="predicted"/>
<feature type="signal peptide" evidence="1">
    <location>
        <begin position="1"/>
        <end position="17"/>
    </location>
</feature>
<organism evidence="2 3">
    <name type="scientific">Flavobacterium degerlachei</name>
    <dbReference type="NCBI Taxonomy" id="229203"/>
    <lineage>
        <taxon>Bacteria</taxon>
        <taxon>Pseudomonadati</taxon>
        <taxon>Bacteroidota</taxon>
        <taxon>Flavobacteriia</taxon>
        <taxon>Flavobacteriales</taxon>
        <taxon>Flavobacteriaceae</taxon>
        <taxon>Flavobacterium</taxon>
    </lineage>
</organism>
<keyword evidence="1" id="KW-0732">Signal</keyword>
<sequence>MKINILLLFLITFNSFCQTNTDSVIVKNKVKEVRIFDNKNNLVSLSKYDLKGNVLFKSMDNFTSAVFLKTSESNEYNDNGKLIKKTSTHSSFKEPTIWIKEYDKNQNLLNIKDEKGNLIFQFFYDDSNFKNKEIMYSENKISQTTIFEKRNNGNEIISLINGDFLKNRKNISFFDENKNEFKTESYNNEKLRFSSNSTYTKNRITKIIYNETNGQNGNNFYYDSKNRLIKRELFDIENGKEINGNYEVYEYLENDLIKKYVENIYSLSGLNEYRYEYDYYK</sequence>
<evidence type="ECO:0008006" key="4">
    <source>
        <dbReference type="Google" id="ProtNLM"/>
    </source>
</evidence>
<reference evidence="3" key="1">
    <citation type="submission" date="2016-10" db="EMBL/GenBank/DDBJ databases">
        <authorList>
            <person name="Varghese N."/>
            <person name="Submissions S."/>
        </authorList>
    </citation>
    <scope>NUCLEOTIDE SEQUENCE [LARGE SCALE GENOMIC DNA]</scope>
    <source>
        <strain evidence="3">DSM 15718</strain>
    </source>
</reference>
<accession>A0A1H2SHC0</accession>
<dbReference type="AlphaFoldDB" id="A0A1H2SHC0"/>
<evidence type="ECO:0000313" key="3">
    <source>
        <dbReference type="Proteomes" id="UP000198569"/>
    </source>
</evidence>
<dbReference type="Proteomes" id="UP000198569">
    <property type="component" value="Unassembled WGS sequence"/>
</dbReference>
<gene>
    <name evidence="2" type="ORF">SAMN05444338_10277</name>
</gene>
<name>A0A1H2SHC0_9FLAO</name>